<dbReference type="Gene3D" id="3.40.50.150">
    <property type="entry name" value="Vaccinia Virus protein VP39"/>
    <property type="match status" value="1"/>
</dbReference>
<dbReference type="STRING" id="1246626.BleG1_0333"/>
<keyword evidence="3" id="KW-1185">Reference proteome</keyword>
<evidence type="ECO:0000313" key="2">
    <source>
        <dbReference type="EMBL" id="AIC92941.1"/>
    </source>
</evidence>
<dbReference type="PANTHER" id="PTHR43861">
    <property type="entry name" value="TRANS-ACONITATE 2-METHYLTRANSFERASE-RELATED"/>
    <property type="match status" value="1"/>
</dbReference>
<dbReference type="Proteomes" id="UP000027142">
    <property type="component" value="Chromosome"/>
</dbReference>
<proteinExistence type="predicted"/>
<dbReference type="CDD" id="cd02440">
    <property type="entry name" value="AdoMet_MTases"/>
    <property type="match status" value="1"/>
</dbReference>
<dbReference type="PANTHER" id="PTHR43861:SF1">
    <property type="entry name" value="TRANS-ACONITATE 2-METHYLTRANSFERASE"/>
    <property type="match status" value="1"/>
</dbReference>
<organism evidence="2 3">
    <name type="scientific">Shouchella lehensis G1</name>
    <dbReference type="NCBI Taxonomy" id="1246626"/>
    <lineage>
        <taxon>Bacteria</taxon>
        <taxon>Bacillati</taxon>
        <taxon>Bacillota</taxon>
        <taxon>Bacilli</taxon>
        <taxon>Bacillales</taxon>
        <taxon>Bacillaceae</taxon>
        <taxon>Shouchella</taxon>
    </lineage>
</organism>
<dbReference type="RefSeq" id="WP_038476429.1">
    <property type="nucleotide sequence ID" value="NZ_CP003923.1"/>
</dbReference>
<dbReference type="KEGG" id="ble:BleG1_0333"/>
<sequence>MKQNKYDEPDFYEAYKQMPRSVQGLKGAGEWHVLKSLVPDLVDKKVLDLGCGFGWHSRYFYDQGAKQVIGIDLSEKMIQTAREMTNQEGVDFKLGAIEDMAFEAGSFDMIFSSLALHYVMSYQDVVNNVKQLLAEEGEFLFSVEHPIFTARAEQDWMYDSKGNIDHWPIDHYQEESIRQTSFLTDHVVKYHRTLTTYLNTLLEAGFSIERVEEPKPDPDLLAQNPEYKEELRRPMFLIIKAKVR</sequence>
<name>A0A060LNJ8_9BACI</name>
<dbReference type="Pfam" id="PF08241">
    <property type="entry name" value="Methyltransf_11"/>
    <property type="match status" value="1"/>
</dbReference>
<protein>
    <submittedName>
        <fullName evidence="2">S-adenosylmethionine (SAM)-dependent methyltransferase</fullName>
    </submittedName>
</protein>
<dbReference type="PATRIC" id="fig|1246626.3.peg.322"/>
<dbReference type="SUPFAM" id="SSF53335">
    <property type="entry name" value="S-adenosyl-L-methionine-dependent methyltransferases"/>
    <property type="match status" value="1"/>
</dbReference>
<keyword evidence="2" id="KW-0808">Transferase</keyword>
<dbReference type="InterPro" id="IPR029063">
    <property type="entry name" value="SAM-dependent_MTases_sf"/>
</dbReference>
<dbReference type="HOGENOM" id="CLU_049749_4_0_9"/>
<evidence type="ECO:0000313" key="3">
    <source>
        <dbReference type="Proteomes" id="UP000027142"/>
    </source>
</evidence>
<reference evidence="2 3" key="1">
    <citation type="journal article" date="2014" name="Gene">
        <title>A comparative genomic analysis of the alkalitolerant soil bacterium Bacillus lehensis G1.</title>
        <authorList>
            <person name="Noor Y.M."/>
            <person name="Samsulrizal N.H."/>
            <person name="Jema'on N.A."/>
            <person name="Low K.O."/>
            <person name="Ramli A.N."/>
            <person name="Alias N.I."/>
            <person name="Damis S.I."/>
            <person name="Fuzi S.F."/>
            <person name="Isa M.N."/>
            <person name="Murad A.M."/>
            <person name="Raih M.F."/>
            <person name="Bakar F.D."/>
            <person name="Najimudin N."/>
            <person name="Mahadi N.M."/>
            <person name="Illias R.M."/>
        </authorList>
    </citation>
    <scope>NUCLEOTIDE SEQUENCE [LARGE SCALE GENOMIC DNA]</scope>
    <source>
        <strain evidence="2 3">G1</strain>
    </source>
</reference>
<dbReference type="EMBL" id="CP003923">
    <property type="protein sequence ID" value="AIC92941.1"/>
    <property type="molecule type" value="Genomic_DNA"/>
</dbReference>
<dbReference type="GO" id="GO:0008757">
    <property type="term" value="F:S-adenosylmethionine-dependent methyltransferase activity"/>
    <property type="evidence" value="ECO:0007669"/>
    <property type="project" value="InterPro"/>
</dbReference>
<gene>
    <name evidence="2" type="ORF">BleG1_0333</name>
</gene>
<dbReference type="GO" id="GO:0032259">
    <property type="term" value="P:methylation"/>
    <property type="evidence" value="ECO:0007669"/>
    <property type="project" value="UniProtKB-KW"/>
</dbReference>
<keyword evidence="2" id="KW-0489">Methyltransferase</keyword>
<dbReference type="eggNOG" id="COG2226">
    <property type="taxonomic scope" value="Bacteria"/>
</dbReference>
<dbReference type="InterPro" id="IPR013216">
    <property type="entry name" value="Methyltransf_11"/>
</dbReference>
<feature type="domain" description="Methyltransferase type 11" evidence="1">
    <location>
        <begin position="47"/>
        <end position="141"/>
    </location>
</feature>
<dbReference type="OrthoDB" id="9791837at2"/>
<accession>A0A060LNJ8</accession>
<evidence type="ECO:0000259" key="1">
    <source>
        <dbReference type="Pfam" id="PF08241"/>
    </source>
</evidence>
<dbReference type="AlphaFoldDB" id="A0A060LNJ8"/>